<dbReference type="SUPFAM" id="SSF69118">
    <property type="entry name" value="AhpD-like"/>
    <property type="match status" value="1"/>
</dbReference>
<dbReference type="InterPro" id="IPR029032">
    <property type="entry name" value="AhpD-like"/>
</dbReference>
<name>X0VTL1_9ZZZZ</name>
<dbReference type="AlphaFoldDB" id="X0VTL1"/>
<feature type="non-terminal residue" evidence="1">
    <location>
        <position position="1"/>
    </location>
</feature>
<dbReference type="EMBL" id="BARS01033850">
    <property type="protein sequence ID" value="GAG15798.1"/>
    <property type="molecule type" value="Genomic_DNA"/>
</dbReference>
<comment type="caution">
    <text evidence="1">The sequence shown here is derived from an EMBL/GenBank/DDBJ whole genome shotgun (WGS) entry which is preliminary data.</text>
</comment>
<sequence length="115" mass="12672">LMLSVTAVYGCRYCSWLHTGEALKSGLEEGEIAGLLAGSVDNCPEEEAIALLYAQHWADSDAKPDPEAVKRLEEAYGAEKAEMINLVLRMNRLGNLSGNALDRLLYRISFGRWGK</sequence>
<protein>
    <submittedName>
        <fullName evidence="1">Uncharacterized protein</fullName>
    </submittedName>
</protein>
<evidence type="ECO:0000313" key="1">
    <source>
        <dbReference type="EMBL" id="GAG15798.1"/>
    </source>
</evidence>
<proteinExistence type="predicted"/>
<accession>X0VTL1</accession>
<dbReference type="Gene3D" id="1.20.1290.10">
    <property type="entry name" value="AhpD-like"/>
    <property type="match status" value="1"/>
</dbReference>
<organism evidence="1">
    <name type="scientific">marine sediment metagenome</name>
    <dbReference type="NCBI Taxonomy" id="412755"/>
    <lineage>
        <taxon>unclassified sequences</taxon>
        <taxon>metagenomes</taxon>
        <taxon>ecological metagenomes</taxon>
    </lineage>
</organism>
<reference evidence="1" key="1">
    <citation type="journal article" date="2014" name="Front. Microbiol.">
        <title>High frequency of phylogenetically diverse reductive dehalogenase-homologous genes in deep subseafloor sedimentary metagenomes.</title>
        <authorList>
            <person name="Kawai M."/>
            <person name="Futagami T."/>
            <person name="Toyoda A."/>
            <person name="Takaki Y."/>
            <person name="Nishi S."/>
            <person name="Hori S."/>
            <person name="Arai W."/>
            <person name="Tsubouchi T."/>
            <person name="Morono Y."/>
            <person name="Uchiyama I."/>
            <person name="Ito T."/>
            <person name="Fujiyama A."/>
            <person name="Inagaki F."/>
            <person name="Takami H."/>
        </authorList>
    </citation>
    <scope>NUCLEOTIDE SEQUENCE</scope>
    <source>
        <strain evidence="1">Expedition CK06-06</strain>
    </source>
</reference>
<gene>
    <name evidence="1" type="ORF">S01H1_52376</name>
</gene>